<accession>A0A7J7VV21</accession>
<evidence type="ECO:0000313" key="2">
    <source>
        <dbReference type="EMBL" id="KAF6329002.1"/>
    </source>
</evidence>
<name>A0A7J7VV21_PIPKU</name>
<evidence type="ECO:0008006" key="4">
    <source>
        <dbReference type="Google" id="ProtNLM"/>
    </source>
</evidence>
<evidence type="ECO:0000256" key="1">
    <source>
        <dbReference type="SAM" id="SignalP"/>
    </source>
</evidence>
<reference evidence="2 3" key="1">
    <citation type="journal article" date="2020" name="Nature">
        <title>Six reference-quality genomes reveal evolution of bat adaptations.</title>
        <authorList>
            <person name="Jebb D."/>
            <person name="Huang Z."/>
            <person name="Pippel M."/>
            <person name="Hughes G.M."/>
            <person name="Lavrichenko K."/>
            <person name="Devanna P."/>
            <person name="Winkler S."/>
            <person name="Jermiin L.S."/>
            <person name="Skirmuntt E.C."/>
            <person name="Katzourakis A."/>
            <person name="Burkitt-Gray L."/>
            <person name="Ray D.A."/>
            <person name="Sullivan K.A.M."/>
            <person name="Roscito J.G."/>
            <person name="Kirilenko B.M."/>
            <person name="Davalos L.M."/>
            <person name="Corthals A.P."/>
            <person name="Power M.L."/>
            <person name="Jones G."/>
            <person name="Ransome R.D."/>
            <person name="Dechmann D.K.N."/>
            <person name="Locatelli A.G."/>
            <person name="Puechmaille S.J."/>
            <person name="Fedrigo O."/>
            <person name="Jarvis E.D."/>
            <person name="Hiller M."/>
            <person name="Vernes S.C."/>
            <person name="Myers E.W."/>
            <person name="Teeling E.C."/>
        </authorList>
    </citation>
    <scope>NUCLEOTIDE SEQUENCE [LARGE SCALE GENOMIC DNA]</scope>
    <source>
        <strain evidence="2">MPipKuh1</strain>
        <tissue evidence="2">Flight muscle</tissue>
    </source>
</reference>
<protein>
    <recommendedName>
        <fullName evidence="4">Secreted protein</fullName>
    </recommendedName>
</protein>
<feature type="chain" id="PRO_5029679890" description="Secreted protein" evidence="1">
    <location>
        <begin position="24"/>
        <end position="207"/>
    </location>
</feature>
<dbReference type="Proteomes" id="UP000558488">
    <property type="component" value="Unassembled WGS sequence"/>
</dbReference>
<organism evidence="2 3">
    <name type="scientific">Pipistrellus kuhlii</name>
    <name type="common">Kuhl's pipistrelle</name>
    <dbReference type="NCBI Taxonomy" id="59472"/>
    <lineage>
        <taxon>Eukaryota</taxon>
        <taxon>Metazoa</taxon>
        <taxon>Chordata</taxon>
        <taxon>Craniata</taxon>
        <taxon>Vertebrata</taxon>
        <taxon>Euteleostomi</taxon>
        <taxon>Mammalia</taxon>
        <taxon>Eutheria</taxon>
        <taxon>Laurasiatheria</taxon>
        <taxon>Chiroptera</taxon>
        <taxon>Yangochiroptera</taxon>
        <taxon>Vespertilionidae</taxon>
        <taxon>Pipistrellus</taxon>
    </lineage>
</organism>
<gene>
    <name evidence="2" type="ORF">mPipKuh1_008320</name>
</gene>
<feature type="signal peptide" evidence="1">
    <location>
        <begin position="1"/>
        <end position="23"/>
    </location>
</feature>
<sequence>MIITRVSFLFILVVVCPSTRMFSSRVIFLSSAKTANQNSDHFGVPVALLDPPKNVSSPKCQAQTRLAVWPQYTFFTALFYAVSLAVKTAPGTYVALSKYHKRGCLSVILSLEQTCANLVHYFSACPRLGGDPPVTSTRLRSASPQTPKPYVSLTLDLQRATAQKAARSLGAQVSPSPKAVPLLALLRTCLQAQPYAFHRAHVTWTSG</sequence>
<evidence type="ECO:0000313" key="3">
    <source>
        <dbReference type="Proteomes" id="UP000558488"/>
    </source>
</evidence>
<proteinExistence type="predicted"/>
<comment type="caution">
    <text evidence="2">The sequence shown here is derived from an EMBL/GenBank/DDBJ whole genome shotgun (WGS) entry which is preliminary data.</text>
</comment>
<keyword evidence="1" id="KW-0732">Signal</keyword>
<dbReference type="AlphaFoldDB" id="A0A7J7VV21"/>
<dbReference type="EMBL" id="JACAGB010000013">
    <property type="protein sequence ID" value="KAF6329002.1"/>
    <property type="molecule type" value="Genomic_DNA"/>
</dbReference>
<keyword evidence="3" id="KW-1185">Reference proteome</keyword>